<dbReference type="Pfam" id="PF00639">
    <property type="entry name" value="Rotamase"/>
    <property type="match status" value="1"/>
</dbReference>
<feature type="chain" id="PRO_5026731056" evidence="7">
    <location>
        <begin position="28"/>
        <end position="325"/>
    </location>
</feature>
<gene>
    <name evidence="9" type="ORF">G3N55_08350</name>
</gene>
<dbReference type="PROSITE" id="PS01096">
    <property type="entry name" value="PPIC_PPIASE_1"/>
    <property type="match status" value="1"/>
</dbReference>
<evidence type="ECO:0000259" key="8">
    <source>
        <dbReference type="PROSITE" id="PS50198"/>
    </source>
</evidence>
<dbReference type="AlphaFoldDB" id="A0A6N9TRX2"/>
<keyword evidence="10" id="KW-1185">Reference proteome</keyword>
<keyword evidence="2" id="KW-0574">Periplasm</keyword>
<dbReference type="InterPro" id="IPR015391">
    <property type="entry name" value="SurA_N"/>
</dbReference>
<dbReference type="Gene3D" id="1.10.4030.10">
    <property type="entry name" value="Porin chaperone SurA, peptide-binding domain"/>
    <property type="match status" value="1"/>
</dbReference>
<protein>
    <submittedName>
        <fullName evidence="9">Peptidylprolyl isomerase</fullName>
    </submittedName>
</protein>
<dbReference type="Proteomes" id="UP000469346">
    <property type="component" value="Unassembled WGS sequence"/>
</dbReference>
<dbReference type="InterPro" id="IPR046357">
    <property type="entry name" value="PPIase_dom_sf"/>
</dbReference>
<keyword evidence="4" id="KW-0143">Chaperone</keyword>
<feature type="domain" description="PpiC" evidence="8">
    <location>
        <begin position="179"/>
        <end position="279"/>
    </location>
</feature>
<dbReference type="RefSeq" id="WP_163298982.1">
    <property type="nucleotide sequence ID" value="NZ_JAAGRR010000092.1"/>
</dbReference>
<feature type="signal peptide" evidence="7">
    <location>
        <begin position="1"/>
        <end position="27"/>
    </location>
</feature>
<evidence type="ECO:0000256" key="6">
    <source>
        <dbReference type="PROSITE-ProRule" id="PRU00278"/>
    </source>
</evidence>
<dbReference type="SUPFAM" id="SSF54534">
    <property type="entry name" value="FKBP-like"/>
    <property type="match status" value="1"/>
</dbReference>
<evidence type="ECO:0000313" key="9">
    <source>
        <dbReference type="EMBL" id="NDY42853.1"/>
    </source>
</evidence>
<dbReference type="InterPro" id="IPR023058">
    <property type="entry name" value="PPIase_PpiC_CS"/>
</dbReference>
<dbReference type="Pfam" id="PF09312">
    <property type="entry name" value="SurA_N"/>
    <property type="match status" value="1"/>
</dbReference>
<dbReference type="InterPro" id="IPR027304">
    <property type="entry name" value="Trigger_fact/SurA_dom_sf"/>
</dbReference>
<organism evidence="9 10">
    <name type="scientific">Dissulfurirhabdus thermomarina</name>
    <dbReference type="NCBI Taxonomy" id="1765737"/>
    <lineage>
        <taxon>Bacteria</taxon>
        <taxon>Deltaproteobacteria</taxon>
        <taxon>Dissulfurirhabdaceae</taxon>
        <taxon>Dissulfurirhabdus</taxon>
    </lineage>
</organism>
<dbReference type="Gene3D" id="3.10.50.40">
    <property type="match status" value="1"/>
</dbReference>
<keyword evidence="1 7" id="KW-0732">Signal</keyword>
<evidence type="ECO:0000313" key="10">
    <source>
        <dbReference type="Proteomes" id="UP000469346"/>
    </source>
</evidence>
<keyword evidence="3 6" id="KW-0697">Rotamase</keyword>
<evidence type="ECO:0000256" key="1">
    <source>
        <dbReference type="ARBA" id="ARBA00022729"/>
    </source>
</evidence>
<evidence type="ECO:0000256" key="2">
    <source>
        <dbReference type="ARBA" id="ARBA00022764"/>
    </source>
</evidence>
<reference evidence="9 10" key="1">
    <citation type="submission" date="2020-02" db="EMBL/GenBank/DDBJ databases">
        <title>Comparative genomics of sulfur disproportionating microorganisms.</title>
        <authorList>
            <person name="Ward L.M."/>
            <person name="Bertran E."/>
            <person name="Johnston D.T."/>
        </authorList>
    </citation>
    <scope>NUCLEOTIDE SEQUENCE [LARGE SCALE GENOMIC DNA]</scope>
    <source>
        <strain evidence="9 10">DSM 100025</strain>
    </source>
</reference>
<evidence type="ECO:0000256" key="3">
    <source>
        <dbReference type="ARBA" id="ARBA00023110"/>
    </source>
</evidence>
<dbReference type="InterPro" id="IPR050280">
    <property type="entry name" value="OMP_Chaperone_SurA"/>
</dbReference>
<dbReference type="PANTHER" id="PTHR47637:SF1">
    <property type="entry name" value="CHAPERONE SURA"/>
    <property type="match status" value="1"/>
</dbReference>
<comment type="caution">
    <text evidence="9">The sequence shown here is derived from an EMBL/GenBank/DDBJ whole genome shotgun (WGS) entry which is preliminary data.</text>
</comment>
<dbReference type="SUPFAM" id="SSF109998">
    <property type="entry name" value="Triger factor/SurA peptide-binding domain-like"/>
    <property type="match status" value="1"/>
</dbReference>
<keyword evidence="5 6" id="KW-0413">Isomerase</keyword>
<proteinExistence type="predicted"/>
<dbReference type="PROSITE" id="PS50198">
    <property type="entry name" value="PPIC_PPIASE_2"/>
    <property type="match status" value="1"/>
</dbReference>
<evidence type="ECO:0000256" key="4">
    <source>
        <dbReference type="ARBA" id="ARBA00023186"/>
    </source>
</evidence>
<sequence length="325" mass="36076">MRLPALPTGTLRLLGAVLLLALAPASAARAGHTVDRIVAVVNDQAITLSELEEKARPALAAAGRTDRRRVLAEVLDRMVDDILVTEEAKRLHIEVSDAEVRDTMARIAKSNGTTVEAMLQELARQGIDRERYESELKNQILRARVVNFRVRSQVVVTPADVEAAIRELPPEKTPKAPKGPQYVLRHILFMPRGQGPEAEAEARRRAEAALKALDAGEDFAALAARYSDAPTGQDGGYLGAFSPEDLSPEIRRVVEHLPAGGHSPVVLTPSGFQIFQLQEVLRGPEAARRLLEEKVRARLYQRQFERRLEEWVRELRKKAAIRILL</sequence>
<dbReference type="GO" id="GO:0003755">
    <property type="term" value="F:peptidyl-prolyl cis-trans isomerase activity"/>
    <property type="evidence" value="ECO:0007669"/>
    <property type="project" value="UniProtKB-KW"/>
</dbReference>
<accession>A0A6N9TRX2</accession>
<dbReference type="EMBL" id="JAAGRR010000092">
    <property type="protein sequence ID" value="NDY42853.1"/>
    <property type="molecule type" value="Genomic_DNA"/>
</dbReference>
<dbReference type="PANTHER" id="PTHR47637">
    <property type="entry name" value="CHAPERONE SURA"/>
    <property type="match status" value="1"/>
</dbReference>
<evidence type="ECO:0000256" key="5">
    <source>
        <dbReference type="ARBA" id="ARBA00023235"/>
    </source>
</evidence>
<evidence type="ECO:0000256" key="7">
    <source>
        <dbReference type="SAM" id="SignalP"/>
    </source>
</evidence>
<name>A0A6N9TRX2_DISTH</name>
<dbReference type="InterPro" id="IPR000297">
    <property type="entry name" value="PPIase_PpiC"/>
</dbReference>